<dbReference type="RefSeq" id="WP_324717483.1">
    <property type="nucleotide sequence ID" value="NZ_CP141615.1"/>
</dbReference>
<dbReference type="InterPro" id="IPR003735">
    <property type="entry name" value="Metal_Tscrpt_repr"/>
</dbReference>
<dbReference type="Pfam" id="PF02583">
    <property type="entry name" value="Trns_repr_metal"/>
    <property type="match status" value="1"/>
</dbReference>
<evidence type="ECO:0000313" key="3">
    <source>
        <dbReference type="Proteomes" id="UP001332192"/>
    </source>
</evidence>
<organism evidence="2 3">
    <name type="scientific">Carboxydichorda subterranea</name>
    <dbReference type="NCBI Taxonomy" id="3109565"/>
    <lineage>
        <taxon>Bacteria</taxon>
        <taxon>Bacillati</taxon>
        <taxon>Bacillota</taxon>
        <taxon>Limnochordia</taxon>
        <taxon>Limnochordales</taxon>
        <taxon>Geochordaceae</taxon>
        <taxon>Carboxydichorda</taxon>
    </lineage>
</organism>
<dbReference type="Proteomes" id="UP001332192">
    <property type="component" value="Chromosome"/>
</dbReference>
<name>A0ABZ1BZL6_9FIRM</name>
<dbReference type="Gene3D" id="1.20.58.1000">
    <property type="entry name" value="Metal-sensitive repressor, helix protomer"/>
    <property type="match status" value="1"/>
</dbReference>
<dbReference type="CDD" id="cd10148">
    <property type="entry name" value="CsoR-like_DUF156"/>
    <property type="match status" value="1"/>
</dbReference>
<gene>
    <name evidence="2" type="ORF">U7230_04180</name>
</gene>
<protein>
    <submittedName>
        <fullName evidence="2">Metal-sensitive transcriptional regulator</fullName>
    </submittedName>
</protein>
<evidence type="ECO:0000256" key="1">
    <source>
        <dbReference type="SAM" id="MobiDB-lite"/>
    </source>
</evidence>
<proteinExistence type="predicted"/>
<evidence type="ECO:0000313" key="2">
    <source>
        <dbReference type="EMBL" id="WRP18212.1"/>
    </source>
</evidence>
<sequence length="123" mass="13627">MRPAEDPGRRSGTAPAATGCGFERGGPAEQGRRGSYSTRKRDLIRRLRRVEGQVRGLQRMVDEEQYCVDVLVQIAAVKAALDKVAIALLEEHTRGCVSRAIRSDRGADDAISELMDVIMRFVR</sequence>
<dbReference type="PANTHER" id="PTHR33677">
    <property type="entry name" value="TRANSCRIPTIONAL REPRESSOR FRMR-RELATED"/>
    <property type="match status" value="1"/>
</dbReference>
<keyword evidence="3" id="KW-1185">Reference proteome</keyword>
<dbReference type="InterPro" id="IPR038390">
    <property type="entry name" value="Metal_Tscrpt_repr_sf"/>
</dbReference>
<dbReference type="PANTHER" id="PTHR33677:SF3">
    <property type="entry name" value="COPPER-SENSING TRANSCRIPTIONAL REPRESSOR RICR"/>
    <property type="match status" value="1"/>
</dbReference>
<dbReference type="EMBL" id="CP141615">
    <property type="protein sequence ID" value="WRP18212.1"/>
    <property type="molecule type" value="Genomic_DNA"/>
</dbReference>
<reference evidence="2 3" key="1">
    <citation type="journal article" date="2024" name="Front. Microbiol.">
        <title>Novel thermophilic genera Geochorda gen. nov. and Carboxydochorda gen. nov. from the deep terrestrial subsurface reveal the ecophysiological diversity in the class Limnochordia.</title>
        <authorList>
            <person name="Karnachuk O.V."/>
            <person name="Lukina A.P."/>
            <person name="Avakyan M.R."/>
            <person name="Kadnikov V.V."/>
            <person name="Begmatov S."/>
            <person name="Beletsky A.V."/>
            <person name="Vlasova K.G."/>
            <person name="Novikov A.A."/>
            <person name="Shcherbakova V.A."/>
            <person name="Mardanov A.V."/>
            <person name="Ravin N.V."/>
        </authorList>
    </citation>
    <scope>NUCLEOTIDE SEQUENCE [LARGE SCALE GENOMIC DNA]</scope>
    <source>
        <strain evidence="2 3">L945</strain>
    </source>
</reference>
<accession>A0ABZ1BZL6</accession>
<feature type="region of interest" description="Disordered" evidence="1">
    <location>
        <begin position="1"/>
        <end position="37"/>
    </location>
</feature>